<sequence length="124" mass="13115">MLPRDTALSGPPSAARSNLLIEEVLALAGAIEARVQAGEDAVERRSALRGRLRDAEVVQEIRPGLGVAIVRGDGGVQIRLDQAALPHVDAGRLGPRILEAIKAGSDRLSAAYADGVQQISRRTY</sequence>
<dbReference type="AlphaFoldDB" id="A0A3M2MCM4"/>
<evidence type="ECO:0000313" key="2">
    <source>
        <dbReference type="Proteomes" id="UP000282674"/>
    </source>
</evidence>
<proteinExistence type="predicted"/>
<evidence type="ECO:0000313" key="1">
    <source>
        <dbReference type="EMBL" id="RMI47474.1"/>
    </source>
</evidence>
<protein>
    <recommendedName>
        <fullName evidence="3">YbaB/EbfC family DNA-binding protein</fullName>
    </recommendedName>
</protein>
<reference evidence="1 2" key="1">
    <citation type="submission" date="2018-10" db="EMBL/GenBank/DDBJ databases">
        <title>Isolation from soil.</title>
        <authorList>
            <person name="Hu J."/>
        </authorList>
    </citation>
    <scope>NUCLEOTIDE SEQUENCE [LARGE SCALE GENOMIC DNA]</scope>
    <source>
        <strain evidence="1 2">NEAU-Ht49</strain>
    </source>
</reference>
<keyword evidence="2" id="KW-1185">Reference proteome</keyword>
<accession>A0A3M2MCM4</accession>
<evidence type="ECO:0008006" key="3">
    <source>
        <dbReference type="Google" id="ProtNLM"/>
    </source>
</evidence>
<gene>
    <name evidence="1" type="ORF">EBO15_02940</name>
</gene>
<name>A0A3M2MCM4_9ACTN</name>
<dbReference type="RefSeq" id="WP_122192708.1">
    <property type="nucleotide sequence ID" value="NZ_JBHSKC010000002.1"/>
</dbReference>
<dbReference type="EMBL" id="RFFG01000003">
    <property type="protein sequence ID" value="RMI47474.1"/>
    <property type="molecule type" value="Genomic_DNA"/>
</dbReference>
<organism evidence="1 2">
    <name type="scientific">Actinomadura harenae</name>
    <dbReference type="NCBI Taxonomy" id="2483351"/>
    <lineage>
        <taxon>Bacteria</taxon>
        <taxon>Bacillati</taxon>
        <taxon>Actinomycetota</taxon>
        <taxon>Actinomycetes</taxon>
        <taxon>Streptosporangiales</taxon>
        <taxon>Thermomonosporaceae</taxon>
        <taxon>Actinomadura</taxon>
    </lineage>
</organism>
<comment type="caution">
    <text evidence="1">The sequence shown here is derived from an EMBL/GenBank/DDBJ whole genome shotgun (WGS) entry which is preliminary data.</text>
</comment>
<dbReference type="Proteomes" id="UP000282674">
    <property type="component" value="Unassembled WGS sequence"/>
</dbReference>